<dbReference type="OrthoDB" id="10064411at2759"/>
<evidence type="ECO:0000259" key="2">
    <source>
        <dbReference type="Pfam" id="PF09791"/>
    </source>
</evidence>
<dbReference type="InterPro" id="IPR019180">
    <property type="entry name" value="Oxidoreductase-like_N"/>
</dbReference>
<feature type="domain" description="Oxidoreductase-like" evidence="2">
    <location>
        <begin position="133"/>
        <end position="178"/>
    </location>
</feature>
<dbReference type="PANTHER" id="PTHR21193:SF3">
    <property type="entry name" value="OXIDOREDUCTASE-LIKE DOMAIN-CONTAINING PROTEIN 1"/>
    <property type="match status" value="1"/>
</dbReference>
<protein>
    <recommendedName>
        <fullName evidence="2">Oxidoreductase-like domain-containing protein</fullName>
    </recommendedName>
</protein>
<dbReference type="GO" id="GO:0005739">
    <property type="term" value="C:mitochondrion"/>
    <property type="evidence" value="ECO:0007669"/>
    <property type="project" value="TreeGrafter"/>
</dbReference>
<proteinExistence type="predicted"/>
<dbReference type="PANTHER" id="PTHR21193">
    <property type="entry name" value="OXIDOREDUCTASE-LIKE DOMAIN-CONTAINING PROTEIN 1"/>
    <property type="match status" value="1"/>
</dbReference>
<dbReference type="Proteomes" id="UP000029445">
    <property type="component" value="Chromosome 9"/>
</dbReference>
<dbReference type="RefSeq" id="XP_062885432.1">
    <property type="nucleotide sequence ID" value="XM_063029477.1"/>
</dbReference>
<dbReference type="GeneID" id="88181752"/>
<dbReference type="VEuPathDB" id="FungiDB:CNBG_5615"/>
<reference evidence="3 4" key="2">
    <citation type="journal article" date="2018" name="Proc. Natl. Acad. Sci.">
        <title>RNAi is a critical determinant of centromere evolution in closely related fungi.</title>
        <authorList>
            <person name="Yadav V."/>
            <person name="Sun S."/>
            <person name="Billmyre R.B."/>
            <person name="Thimmappa B.C."/>
            <person name="Shea T."/>
            <person name="Lintner R."/>
            <person name="Bakkeren G."/>
            <person name="Cuomo C.A."/>
            <person name="Heitman J."/>
            <person name="Sanyal K."/>
        </authorList>
    </citation>
    <scope>NUCLEOTIDE SEQUENCE [LARGE SCALE GENOMIC DNA]</scope>
    <source>
        <strain evidence="3 4">R265</strain>
    </source>
</reference>
<reference evidence="3 4" key="1">
    <citation type="journal article" date="2011" name="MBio">
        <title>Genome variation in Cryptococcus gattii, an emerging pathogen of immunocompetent hosts.</title>
        <authorList>
            <person name="D'Souza C.A."/>
            <person name="Kronstad J.W."/>
            <person name="Taylor G."/>
            <person name="Warren R."/>
            <person name="Yuen M."/>
            <person name="Hu G."/>
            <person name="Jung W.H."/>
            <person name="Sham A."/>
            <person name="Kidd S.E."/>
            <person name="Tangen K."/>
            <person name="Lee N."/>
            <person name="Zeilmaker T."/>
            <person name="Sawkins J."/>
            <person name="McVicker G."/>
            <person name="Shah S."/>
            <person name="Gnerre S."/>
            <person name="Griggs A."/>
            <person name="Zeng Q."/>
            <person name="Bartlett K."/>
            <person name="Li W."/>
            <person name="Wang X."/>
            <person name="Heitman J."/>
            <person name="Stajich J.E."/>
            <person name="Fraser J.A."/>
            <person name="Meyer W."/>
            <person name="Carter D."/>
            <person name="Schein J."/>
            <person name="Krzywinski M."/>
            <person name="Kwon-Chung K.J."/>
            <person name="Varma A."/>
            <person name="Wang J."/>
            <person name="Brunham R."/>
            <person name="Fyfe M."/>
            <person name="Ouellette B.F."/>
            <person name="Siddiqui A."/>
            <person name="Marra M."/>
            <person name="Jones S."/>
            <person name="Holt R."/>
            <person name="Birren B.W."/>
            <person name="Galagan J.E."/>
            <person name="Cuomo C.A."/>
        </authorList>
    </citation>
    <scope>NUCLEOTIDE SEQUENCE [LARGE SCALE GENOMIC DNA]</scope>
    <source>
        <strain evidence="3 4">R265</strain>
    </source>
</reference>
<sequence>MPPKIPIQSILSPVNRHIATRHIASCARLHRQRQLDYLAPFRRPANPPYSPLNDKLQNVLQTHGRPAASPEGNVAYETASTAPVATSLQEVPRREDEKASRLVDPVPAMKDASGAKEEQSKGKTKARTKEMIVQGIVVPPKPTPPGEEECCMSGCVNCVYTVYSEELEGYVEALDAARGALEAAHIPKAEWPDEVAKQGRGEDVMGEEVQKTEDAMDPAMSAFFALENKLKKKQAPESSAAS</sequence>
<accession>A0A095CHX9</accession>
<dbReference type="EMBL" id="CP025767">
    <property type="protein sequence ID" value="KGB79777.1"/>
    <property type="molecule type" value="Genomic_DNA"/>
</dbReference>
<keyword evidence="4" id="KW-1185">Reference proteome</keyword>
<dbReference type="KEGG" id="cdeu:CNBG_5615"/>
<name>A0A095CHX9_CRYD2</name>
<organism evidence="3 4">
    <name type="scientific">Cryptococcus deuterogattii (strain R265)</name>
    <name type="common">Cryptococcus gattii VGII (strain R265)</name>
    <dbReference type="NCBI Taxonomy" id="294750"/>
    <lineage>
        <taxon>Eukaryota</taxon>
        <taxon>Fungi</taxon>
        <taxon>Dikarya</taxon>
        <taxon>Basidiomycota</taxon>
        <taxon>Agaricomycotina</taxon>
        <taxon>Tremellomycetes</taxon>
        <taxon>Tremellales</taxon>
        <taxon>Cryptococcaceae</taxon>
        <taxon>Cryptococcus</taxon>
        <taxon>Cryptococcus gattii species complex</taxon>
    </lineage>
</organism>
<dbReference type="Pfam" id="PF09791">
    <property type="entry name" value="Oxidored-like"/>
    <property type="match status" value="1"/>
</dbReference>
<dbReference type="OMA" id="QPAPDEC"/>
<dbReference type="InterPro" id="IPR039251">
    <property type="entry name" value="OXLD1"/>
</dbReference>
<dbReference type="HOGENOM" id="CLU_1147148_0_0_1"/>
<dbReference type="STRING" id="294750.A0A095CHX9"/>
<evidence type="ECO:0000256" key="1">
    <source>
        <dbReference type="SAM" id="MobiDB-lite"/>
    </source>
</evidence>
<feature type="region of interest" description="Disordered" evidence="1">
    <location>
        <begin position="106"/>
        <end position="128"/>
    </location>
</feature>
<evidence type="ECO:0000313" key="3">
    <source>
        <dbReference type="EMBL" id="KGB79777.1"/>
    </source>
</evidence>
<dbReference type="AlphaFoldDB" id="A0A095CHX9"/>
<gene>
    <name evidence="3" type="ORF">CNBG_5615</name>
</gene>
<evidence type="ECO:0000313" key="4">
    <source>
        <dbReference type="Proteomes" id="UP000029445"/>
    </source>
</evidence>